<name>A0A974BRX1_XENLA</name>
<reference evidence="1" key="1">
    <citation type="submission" date="2016-05" db="EMBL/GenBank/DDBJ databases">
        <title>WGS assembly of Xenopus laevis.</title>
        <authorList>
            <person name="Session A."/>
            <person name="Uno Y."/>
            <person name="Kwon T."/>
            <person name="Chapman J."/>
            <person name="Toyoda A."/>
            <person name="Takahashi S."/>
            <person name="Fukui A."/>
            <person name="Hikosaka A."/>
            <person name="Putnam N."/>
            <person name="Stites J."/>
            <person name="Van Heeringen S."/>
            <person name="Quigley I."/>
            <person name="Heinz S."/>
            <person name="Hellsten U."/>
            <person name="Lyons J."/>
            <person name="Suzuki A."/>
            <person name="Kondo M."/>
            <person name="Ogino H."/>
            <person name="Ochi H."/>
            <person name="Bogdanovic O."/>
            <person name="Lister R."/>
            <person name="Georgiou G."/>
            <person name="Paranjpe S."/>
            <person name="Van Kruijsbergen I."/>
            <person name="Mozaffari S."/>
            <person name="Shu S."/>
            <person name="Schmutz J."/>
            <person name="Jenkins J."/>
            <person name="Grimwood J."/>
            <person name="Carlson J."/>
            <person name="Mitros T."/>
            <person name="Simakov O."/>
            <person name="Heald R."/>
            <person name="Miller K."/>
            <person name="Haudenschild C."/>
            <person name="Kuroki Y."/>
            <person name="Tanaka T."/>
            <person name="Michiue T."/>
            <person name="Watanabe M."/>
            <person name="Kinoshita T."/>
            <person name="Ohta Y."/>
            <person name="Mawaribuchi S."/>
            <person name="Suzuki Y."/>
            <person name="Haramoto Y."/>
            <person name="Yamamoto T."/>
            <person name="Takagi C."/>
            <person name="Kitzman J."/>
            <person name="Shendure J."/>
            <person name="Nakayama T."/>
            <person name="Izutsu Y."/>
            <person name="Robert J."/>
            <person name="Dichmann D."/>
            <person name="Flajnik M."/>
            <person name="Houston D."/>
            <person name="Marcotte E."/>
            <person name="Wallingford J."/>
            <person name="Ito Y."/>
            <person name="Asashima M."/>
            <person name="Ueno N."/>
            <person name="Matsuda Y."/>
            <person name="Jan Veenstra G."/>
            <person name="Fujiyama A."/>
            <person name="Harland R."/>
            <person name="Taira M."/>
            <person name="Rokhsar D.S."/>
        </authorList>
    </citation>
    <scope>NUCLEOTIDE SEQUENCE</scope>
    <source>
        <strain evidence="1">J</strain>
        <tissue evidence="1">Blood</tissue>
    </source>
</reference>
<accession>A0A974BRX1</accession>
<dbReference type="EMBL" id="KV467232">
    <property type="protein sequence ID" value="OCT57130.1"/>
    <property type="molecule type" value="Genomic_DNA"/>
</dbReference>
<evidence type="ECO:0000313" key="1">
    <source>
        <dbReference type="EMBL" id="OCT57130.1"/>
    </source>
</evidence>
<dbReference type="AlphaFoldDB" id="A0A974BRX1"/>
<dbReference type="Proteomes" id="UP000694892">
    <property type="component" value="Unassembled WGS sequence"/>
</dbReference>
<protein>
    <submittedName>
        <fullName evidence="1">Uncharacterized protein</fullName>
    </submittedName>
</protein>
<proteinExistence type="predicted"/>
<gene>
    <name evidence="1" type="ORF">XELAEV_18003959mg</name>
</gene>
<organism evidence="1">
    <name type="scientific">Xenopus laevis</name>
    <name type="common">African clawed frog</name>
    <dbReference type="NCBI Taxonomy" id="8355"/>
    <lineage>
        <taxon>Eukaryota</taxon>
        <taxon>Metazoa</taxon>
        <taxon>Chordata</taxon>
        <taxon>Craniata</taxon>
        <taxon>Vertebrata</taxon>
        <taxon>Euteleostomi</taxon>
        <taxon>Amphibia</taxon>
        <taxon>Batrachia</taxon>
        <taxon>Anura</taxon>
        <taxon>Pipoidea</taxon>
        <taxon>Pipidae</taxon>
        <taxon>Xenopodinae</taxon>
        <taxon>Xenopus</taxon>
        <taxon>Xenopus</taxon>
    </lineage>
</organism>
<sequence>MFCRDDPGPSPLSPLPLELEGSMIVTQRNAKYPGLKTRSSALNVSRSSIFCRLWLPVGKPFYFDLLKYVNLLTSVQIWTALSLKTFNRLNSCQ</sequence>